<protein>
    <submittedName>
        <fullName evidence="1">DNA-binding protein</fullName>
    </submittedName>
</protein>
<evidence type="ECO:0000313" key="2">
    <source>
        <dbReference type="Proteomes" id="UP000245802"/>
    </source>
</evidence>
<reference evidence="1 2" key="1">
    <citation type="submission" date="2018-01" db="EMBL/GenBank/DDBJ databases">
        <title>G. obscuriglobus.</title>
        <authorList>
            <person name="Franke J."/>
            <person name="Blomberg W."/>
            <person name="Selmecki A."/>
        </authorList>
    </citation>
    <scope>NUCLEOTIDE SEQUENCE [LARGE SCALE GENOMIC DNA]</scope>
    <source>
        <strain evidence="1 2">DSM 5831</strain>
    </source>
</reference>
<accession>A0A2Z3H7U5</accession>
<dbReference type="RefSeq" id="WP_010033553.1">
    <property type="nucleotide sequence ID" value="NZ_CP025958.1"/>
</dbReference>
<name>A0A2Z3H7U5_9BACT</name>
<dbReference type="Proteomes" id="UP000245802">
    <property type="component" value="Chromosome"/>
</dbReference>
<dbReference type="AlphaFoldDB" id="A0A2Z3H7U5"/>
<sequence length="123" mass="12939">MSESTSNPATIRTLDAAKLTAGLLTVSQACRMYPGNRGNDTLAPSTMTRWIVKGCPSRNGQRVRLKATRCGSRWLIAPDDLAAFFGALADTVGPPAPQPKSASSKPSAVLADKAVQELARRGA</sequence>
<dbReference type="EMBL" id="CP025958">
    <property type="protein sequence ID" value="AWM37100.1"/>
    <property type="molecule type" value="Genomic_DNA"/>
</dbReference>
<dbReference type="KEGG" id="gog:C1280_08720"/>
<evidence type="ECO:0000313" key="1">
    <source>
        <dbReference type="EMBL" id="AWM37100.1"/>
    </source>
</evidence>
<dbReference type="GO" id="GO:0003677">
    <property type="term" value="F:DNA binding"/>
    <property type="evidence" value="ECO:0007669"/>
    <property type="project" value="UniProtKB-KW"/>
</dbReference>
<proteinExistence type="predicted"/>
<gene>
    <name evidence="1" type="ORF">C1280_08720</name>
</gene>
<keyword evidence="2" id="KW-1185">Reference proteome</keyword>
<organism evidence="1 2">
    <name type="scientific">Gemmata obscuriglobus</name>
    <dbReference type="NCBI Taxonomy" id="114"/>
    <lineage>
        <taxon>Bacteria</taxon>
        <taxon>Pseudomonadati</taxon>
        <taxon>Planctomycetota</taxon>
        <taxon>Planctomycetia</taxon>
        <taxon>Gemmatales</taxon>
        <taxon>Gemmataceae</taxon>
        <taxon>Gemmata</taxon>
    </lineage>
</organism>
<keyword evidence="1" id="KW-0238">DNA-binding</keyword>